<evidence type="ECO:0000256" key="1">
    <source>
        <dbReference type="ARBA" id="ARBA00005913"/>
    </source>
</evidence>
<name>A0A2G8JH30_STIJA</name>
<dbReference type="PANTHER" id="PTHR13511:SF0">
    <property type="entry name" value="KXDL MOTIF-CONTAINING PROTEIN 1"/>
    <property type="match status" value="1"/>
</dbReference>
<feature type="compositionally biased region" description="Basic and acidic residues" evidence="2">
    <location>
        <begin position="113"/>
        <end position="126"/>
    </location>
</feature>
<dbReference type="AlphaFoldDB" id="A0A2G8JH30"/>
<dbReference type="InterPro" id="IPR039843">
    <property type="entry name" value="KXD1-like"/>
</dbReference>
<feature type="domain" description="KxDL" evidence="3">
    <location>
        <begin position="21"/>
        <end position="106"/>
    </location>
</feature>
<dbReference type="Pfam" id="PF10241">
    <property type="entry name" value="KxDL"/>
    <property type="match status" value="1"/>
</dbReference>
<feature type="region of interest" description="Disordered" evidence="2">
    <location>
        <begin position="113"/>
        <end position="187"/>
    </location>
</feature>
<reference evidence="4 5" key="1">
    <citation type="journal article" date="2017" name="PLoS Biol.">
        <title>The sea cucumber genome provides insights into morphological evolution and visceral regeneration.</title>
        <authorList>
            <person name="Zhang X."/>
            <person name="Sun L."/>
            <person name="Yuan J."/>
            <person name="Sun Y."/>
            <person name="Gao Y."/>
            <person name="Zhang L."/>
            <person name="Li S."/>
            <person name="Dai H."/>
            <person name="Hamel J.F."/>
            <person name="Liu C."/>
            <person name="Yu Y."/>
            <person name="Liu S."/>
            <person name="Lin W."/>
            <person name="Guo K."/>
            <person name="Jin S."/>
            <person name="Xu P."/>
            <person name="Storey K.B."/>
            <person name="Huan P."/>
            <person name="Zhang T."/>
            <person name="Zhou Y."/>
            <person name="Zhang J."/>
            <person name="Lin C."/>
            <person name="Li X."/>
            <person name="Xing L."/>
            <person name="Huo D."/>
            <person name="Sun M."/>
            <person name="Wang L."/>
            <person name="Mercier A."/>
            <person name="Li F."/>
            <person name="Yang H."/>
            <person name="Xiang J."/>
        </authorList>
    </citation>
    <scope>NUCLEOTIDE SEQUENCE [LARGE SCALE GENOMIC DNA]</scope>
    <source>
        <strain evidence="4">Shaxun</strain>
        <tissue evidence="4">Muscle</tissue>
    </source>
</reference>
<dbReference type="PANTHER" id="PTHR13511">
    <property type="entry name" value="KXDL MOTIF-CONTAINING PROTEIN 1"/>
    <property type="match status" value="1"/>
</dbReference>
<dbReference type="GO" id="GO:0099078">
    <property type="term" value="C:BORC complex"/>
    <property type="evidence" value="ECO:0007669"/>
    <property type="project" value="TreeGrafter"/>
</dbReference>
<dbReference type="EMBL" id="MRZV01002009">
    <property type="protein sequence ID" value="PIK35019.1"/>
    <property type="molecule type" value="Genomic_DNA"/>
</dbReference>
<evidence type="ECO:0000313" key="5">
    <source>
        <dbReference type="Proteomes" id="UP000230750"/>
    </source>
</evidence>
<organism evidence="4 5">
    <name type="scientific">Stichopus japonicus</name>
    <name type="common">Sea cucumber</name>
    <dbReference type="NCBI Taxonomy" id="307972"/>
    <lineage>
        <taxon>Eukaryota</taxon>
        <taxon>Metazoa</taxon>
        <taxon>Echinodermata</taxon>
        <taxon>Eleutherozoa</taxon>
        <taxon>Echinozoa</taxon>
        <taxon>Holothuroidea</taxon>
        <taxon>Aspidochirotacea</taxon>
        <taxon>Aspidochirotida</taxon>
        <taxon>Stichopodidae</taxon>
        <taxon>Apostichopus</taxon>
    </lineage>
</organism>
<dbReference type="InterPro" id="IPR019371">
    <property type="entry name" value="KxDL_dom"/>
</dbReference>
<feature type="compositionally biased region" description="Polar residues" evidence="2">
    <location>
        <begin position="163"/>
        <end position="180"/>
    </location>
</feature>
<comment type="caution">
    <text evidence="4">The sequence shown here is derived from an EMBL/GenBank/DDBJ whole genome shotgun (WGS) entry which is preliminary data.</text>
</comment>
<evidence type="ECO:0000256" key="2">
    <source>
        <dbReference type="SAM" id="MobiDB-lite"/>
    </source>
</evidence>
<proteinExistence type="inferred from homology"/>
<dbReference type="Proteomes" id="UP000230750">
    <property type="component" value="Unassembled WGS sequence"/>
</dbReference>
<evidence type="ECO:0000313" key="4">
    <source>
        <dbReference type="EMBL" id="PIK35019.1"/>
    </source>
</evidence>
<keyword evidence="5" id="KW-1185">Reference proteome</keyword>
<comment type="similarity">
    <text evidence="1">Belongs to the KXD1 family.</text>
</comment>
<sequence length="187" mass="20875">MVTQEMMSKTSPMASDAFLGSLTSMTNDEDMQGILDAQNHMLGRFEKTNEMLSNFNSLSSQRYNNVHQQFTGHTQLLLDMKGDLDAIFRRLRNLKGKLARDYPRAFSAAIEDEKKPDLGEGDHDNKGASQTNQVRTIDGDVEEKEEPDGAREHNDQMDEKGELSSTSNNSTNGAKVTNSEPPVYLVD</sequence>
<dbReference type="STRING" id="307972.A0A2G8JH30"/>
<accession>A0A2G8JH30</accession>
<evidence type="ECO:0000259" key="3">
    <source>
        <dbReference type="Pfam" id="PF10241"/>
    </source>
</evidence>
<protein>
    <submittedName>
        <fullName evidence="4">Putative kxDL motif-containing protein 1</fullName>
    </submittedName>
</protein>
<dbReference type="GO" id="GO:0032418">
    <property type="term" value="P:lysosome localization"/>
    <property type="evidence" value="ECO:0007669"/>
    <property type="project" value="TreeGrafter"/>
</dbReference>
<dbReference type="OrthoDB" id="10258877at2759"/>
<feature type="compositionally biased region" description="Basic and acidic residues" evidence="2">
    <location>
        <begin position="147"/>
        <end position="162"/>
    </location>
</feature>
<gene>
    <name evidence="4" type="ORF">BSL78_28159</name>
</gene>